<evidence type="ECO:0000256" key="3">
    <source>
        <dbReference type="ARBA" id="ARBA00022801"/>
    </source>
</evidence>
<comment type="catalytic activity">
    <reaction evidence="1">
        <text>Hydrolyzes the link between N-acetylmuramoyl residues and L-amino acid residues in certain cell-wall glycopeptides.</text>
        <dbReference type="EC" id="3.5.1.28"/>
    </reaction>
</comment>
<proteinExistence type="predicted"/>
<dbReference type="SMART" id="SM00646">
    <property type="entry name" value="Ami_3"/>
    <property type="match status" value="1"/>
</dbReference>
<sequence length="272" mass="30240">MKLLGKYKLLVLTIAVLLAPLTKSFSTGNSINDVLHRLSVSKSQDNVKVILIDPGHGGKDVGCSGHKLLEKDIALEIALKIGTLLNERFPEIEVRFTRTTDIFIPLHERVSMANKEDVDLFISLHCNAIRNPQAHGIESYVMGMETSQENMDIAKRENEVILLEDLSSFDPYSDEGHIMIAMMQQNTLEKSIKLADFTQQSISGHTTFRDRGVKQAGFVVLRKVLVPSILVEAGFISNPEDAKKLKDHKEQNKIAHSIVSGIGKYVAYYAAP</sequence>
<dbReference type="GO" id="GO:0009253">
    <property type="term" value="P:peptidoglycan catabolic process"/>
    <property type="evidence" value="ECO:0007669"/>
    <property type="project" value="InterPro"/>
</dbReference>
<reference evidence="6" key="1">
    <citation type="journal article" date="2014" name="Int. J. Syst. Evol. Microbiol.">
        <title>Complete genome sequence of Corynebacterium casei LMG S-19264T (=DSM 44701T), isolated from a smear-ripened cheese.</title>
        <authorList>
            <consortium name="US DOE Joint Genome Institute (JGI-PGF)"/>
            <person name="Walter F."/>
            <person name="Albersmeier A."/>
            <person name="Kalinowski J."/>
            <person name="Ruckert C."/>
        </authorList>
    </citation>
    <scope>NUCLEOTIDE SEQUENCE</scope>
    <source>
        <strain evidence="6">NBRC 108769</strain>
    </source>
</reference>
<evidence type="ECO:0000256" key="2">
    <source>
        <dbReference type="ARBA" id="ARBA00011901"/>
    </source>
</evidence>
<feature type="domain" description="MurNAc-LAA" evidence="5">
    <location>
        <begin position="110"/>
        <end position="263"/>
    </location>
</feature>
<dbReference type="GO" id="GO:0030288">
    <property type="term" value="C:outer membrane-bounded periplasmic space"/>
    <property type="evidence" value="ECO:0007669"/>
    <property type="project" value="TreeGrafter"/>
</dbReference>
<dbReference type="Proteomes" id="UP001156666">
    <property type="component" value="Unassembled WGS sequence"/>
</dbReference>
<dbReference type="Gene3D" id="3.40.630.40">
    <property type="entry name" value="Zn-dependent exopeptidases"/>
    <property type="match status" value="1"/>
</dbReference>
<comment type="caution">
    <text evidence="6">The sequence shown here is derived from an EMBL/GenBank/DDBJ whole genome shotgun (WGS) entry which is preliminary data.</text>
</comment>
<gene>
    <name evidence="6" type="ORF">GCM10007940_29900</name>
</gene>
<reference evidence="6" key="2">
    <citation type="submission" date="2023-01" db="EMBL/GenBank/DDBJ databases">
        <title>Draft genome sequence of Portibacter lacus strain NBRC 108769.</title>
        <authorList>
            <person name="Sun Q."/>
            <person name="Mori K."/>
        </authorList>
    </citation>
    <scope>NUCLEOTIDE SEQUENCE</scope>
    <source>
        <strain evidence="6">NBRC 108769</strain>
    </source>
</reference>
<dbReference type="SUPFAM" id="SSF53187">
    <property type="entry name" value="Zn-dependent exopeptidases"/>
    <property type="match status" value="1"/>
</dbReference>
<evidence type="ECO:0000259" key="5">
    <source>
        <dbReference type="SMART" id="SM00646"/>
    </source>
</evidence>
<dbReference type="PANTHER" id="PTHR30404">
    <property type="entry name" value="N-ACETYLMURAMOYL-L-ALANINE AMIDASE"/>
    <property type="match status" value="1"/>
</dbReference>
<dbReference type="CDD" id="cd02696">
    <property type="entry name" value="MurNAc-LAA"/>
    <property type="match status" value="1"/>
</dbReference>
<feature type="chain" id="PRO_5041462178" description="N-acetylmuramoyl-L-alanine amidase" evidence="4">
    <location>
        <begin position="25"/>
        <end position="272"/>
    </location>
</feature>
<dbReference type="FunFam" id="3.40.630.40:FF:000005">
    <property type="entry name" value="N-acetylmuramoyl-L-alanine amidase (AmiA)"/>
    <property type="match status" value="1"/>
</dbReference>
<keyword evidence="3" id="KW-0378">Hydrolase</keyword>
<organism evidence="6 7">
    <name type="scientific">Portibacter lacus</name>
    <dbReference type="NCBI Taxonomy" id="1099794"/>
    <lineage>
        <taxon>Bacteria</taxon>
        <taxon>Pseudomonadati</taxon>
        <taxon>Bacteroidota</taxon>
        <taxon>Saprospiria</taxon>
        <taxon>Saprospirales</taxon>
        <taxon>Haliscomenobacteraceae</taxon>
        <taxon>Portibacter</taxon>
    </lineage>
</organism>
<dbReference type="InterPro" id="IPR002508">
    <property type="entry name" value="MurNAc-LAA_cat"/>
</dbReference>
<dbReference type="EMBL" id="BSOH01000020">
    <property type="protein sequence ID" value="GLR18374.1"/>
    <property type="molecule type" value="Genomic_DNA"/>
</dbReference>
<dbReference type="InterPro" id="IPR050695">
    <property type="entry name" value="N-acetylmuramoyl_amidase_3"/>
</dbReference>
<dbReference type="GO" id="GO:0008745">
    <property type="term" value="F:N-acetylmuramoyl-L-alanine amidase activity"/>
    <property type="evidence" value="ECO:0007669"/>
    <property type="project" value="UniProtKB-EC"/>
</dbReference>
<feature type="signal peptide" evidence="4">
    <location>
        <begin position="1"/>
        <end position="24"/>
    </location>
</feature>
<keyword evidence="7" id="KW-1185">Reference proteome</keyword>
<accession>A0AA37WGH4</accession>
<evidence type="ECO:0000313" key="6">
    <source>
        <dbReference type="EMBL" id="GLR18374.1"/>
    </source>
</evidence>
<protein>
    <recommendedName>
        <fullName evidence="2">N-acetylmuramoyl-L-alanine amidase</fullName>
        <ecNumber evidence="2">3.5.1.28</ecNumber>
    </recommendedName>
</protein>
<dbReference type="Pfam" id="PF01520">
    <property type="entry name" value="Amidase_3"/>
    <property type="match status" value="1"/>
</dbReference>
<evidence type="ECO:0000256" key="4">
    <source>
        <dbReference type="SAM" id="SignalP"/>
    </source>
</evidence>
<evidence type="ECO:0000313" key="7">
    <source>
        <dbReference type="Proteomes" id="UP001156666"/>
    </source>
</evidence>
<dbReference type="EC" id="3.5.1.28" evidence="2"/>
<dbReference type="AlphaFoldDB" id="A0AA37WGH4"/>
<name>A0AA37WGH4_9BACT</name>
<evidence type="ECO:0000256" key="1">
    <source>
        <dbReference type="ARBA" id="ARBA00001561"/>
    </source>
</evidence>
<keyword evidence="4" id="KW-0732">Signal</keyword>
<dbReference type="PANTHER" id="PTHR30404:SF0">
    <property type="entry name" value="N-ACETYLMURAMOYL-L-ALANINE AMIDASE AMIC"/>
    <property type="match status" value="1"/>
</dbReference>